<evidence type="ECO:0000256" key="2">
    <source>
        <dbReference type="ARBA" id="ARBA00022679"/>
    </source>
</evidence>
<dbReference type="Gene3D" id="1.10.8.10">
    <property type="entry name" value="DNA helicase RuvA subunit, C-terminal domain"/>
    <property type="match status" value="1"/>
</dbReference>
<evidence type="ECO:0000259" key="5">
    <source>
        <dbReference type="Pfam" id="PF13847"/>
    </source>
</evidence>
<comment type="similarity">
    <text evidence="4">Belongs to the protein N5-glutamine methyltransferase family. PrmC subfamily.</text>
</comment>
<evidence type="ECO:0000256" key="1">
    <source>
        <dbReference type="ARBA" id="ARBA00022603"/>
    </source>
</evidence>
<dbReference type="NCBIfam" id="TIGR00536">
    <property type="entry name" value="hemK_fam"/>
    <property type="match status" value="1"/>
</dbReference>
<feature type="binding site" evidence="4">
    <location>
        <position position="241"/>
    </location>
    <ligand>
        <name>S-adenosyl-L-methionine</name>
        <dbReference type="ChEBI" id="CHEBI:59789"/>
    </ligand>
</feature>
<feature type="domain" description="Release factor glutamine methyltransferase N-terminal" evidence="6">
    <location>
        <begin position="23"/>
        <end position="88"/>
    </location>
</feature>
<evidence type="ECO:0000256" key="3">
    <source>
        <dbReference type="ARBA" id="ARBA00022691"/>
    </source>
</evidence>
<dbReference type="EC" id="2.1.1.297" evidence="4"/>
<dbReference type="Proteomes" id="UP001597362">
    <property type="component" value="Unassembled WGS sequence"/>
</dbReference>
<accession>A0ABW4YMW0</accession>
<dbReference type="SUPFAM" id="SSF53335">
    <property type="entry name" value="S-adenosyl-L-methionine-dependent methyltransferases"/>
    <property type="match status" value="1"/>
</dbReference>
<dbReference type="NCBIfam" id="TIGR03534">
    <property type="entry name" value="RF_mod_PrmC"/>
    <property type="match status" value="1"/>
</dbReference>
<evidence type="ECO:0000259" key="6">
    <source>
        <dbReference type="Pfam" id="PF17827"/>
    </source>
</evidence>
<dbReference type="InterPro" id="IPR004556">
    <property type="entry name" value="HemK-like"/>
</dbReference>
<comment type="catalytic activity">
    <reaction evidence="4">
        <text>L-glutaminyl-[peptide chain release factor] + S-adenosyl-L-methionine = N(5)-methyl-L-glutaminyl-[peptide chain release factor] + S-adenosyl-L-homocysteine + H(+)</text>
        <dbReference type="Rhea" id="RHEA:42896"/>
        <dbReference type="Rhea" id="RHEA-COMP:10271"/>
        <dbReference type="Rhea" id="RHEA-COMP:10272"/>
        <dbReference type="ChEBI" id="CHEBI:15378"/>
        <dbReference type="ChEBI" id="CHEBI:30011"/>
        <dbReference type="ChEBI" id="CHEBI:57856"/>
        <dbReference type="ChEBI" id="CHEBI:59789"/>
        <dbReference type="ChEBI" id="CHEBI:61891"/>
        <dbReference type="EC" id="2.1.1.297"/>
    </reaction>
</comment>
<dbReference type="InterPro" id="IPR025714">
    <property type="entry name" value="Methyltranfer_dom"/>
</dbReference>
<comment type="caution">
    <text evidence="7">The sequence shown here is derived from an EMBL/GenBank/DDBJ whole genome shotgun (WGS) entry which is preliminary data.</text>
</comment>
<keyword evidence="1 4" id="KW-0489">Methyltransferase</keyword>
<keyword evidence="3 4" id="KW-0949">S-adenosyl-L-methionine</keyword>
<reference evidence="8" key="1">
    <citation type="journal article" date="2019" name="Int. J. Syst. Evol. Microbiol.">
        <title>The Global Catalogue of Microorganisms (GCM) 10K type strain sequencing project: providing services to taxonomists for standard genome sequencing and annotation.</title>
        <authorList>
            <consortium name="The Broad Institute Genomics Platform"/>
            <consortium name="The Broad Institute Genome Sequencing Center for Infectious Disease"/>
            <person name="Wu L."/>
            <person name="Ma J."/>
        </authorList>
    </citation>
    <scope>NUCLEOTIDE SEQUENCE [LARGE SCALE GENOMIC DNA]</scope>
    <source>
        <strain evidence="8">GH52</strain>
    </source>
</reference>
<name>A0ABW4YMW0_9BACL</name>
<dbReference type="Pfam" id="PF17827">
    <property type="entry name" value="PrmC_N"/>
    <property type="match status" value="1"/>
</dbReference>
<comment type="function">
    <text evidence="4">Methylates the class 1 translation termination release factors RF1/PrfA and RF2/PrfB on the glutamine residue of the universally conserved GGQ motif.</text>
</comment>
<feature type="binding site" evidence="4">
    <location>
        <position position="184"/>
    </location>
    <ligand>
        <name>S-adenosyl-L-methionine</name>
        <dbReference type="ChEBI" id="CHEBI:59789"/>
    </ligand>
</feature>
<feature type="domain" description="Methyltransferase" evidence="5">
    <location>
        <begin position="156"/>
        <end position="215"/>
    </location>
</feature>
<dbReference type="PANTHER" id="PTHR18895">
    <property type="entry name" value="HEMK METHYLTRANSFERASE"/>
    <property type="match status" value="1"/>
</dbReference>
<dbReference type="PANTHER" id="PTHR18895:SF74">
    <property type="entry name" value="MTRF1L RELEASE FACTOR GLUTAMINE METHYLTRANSFERASE"/>
    <property type="match status" value="1"/>
</dbReference>
<feature type="binding site" evidence="4">
    <location>
        <begin position="161"/>
        <end position="165"/>
    </location>
    <ligand>
        <name>S-adenosyl-L-methionine</name>
        <dbReference type="ChEBI" id="CHEBI:59789"/>
    </ligand>
</feature>
<evidence type="ECO:0000256" key="4">
    <source>
        <dbReference type="HAMAP-Rule" id="MF_02126"/>
    </source>
</evidence>
<keyword evidence="8" id="KW-1185">Reference proteome</keyword>
<dbReference type="InterPro" id="IPR002052">
    <property type="entry name" value="DNA_methylase_N6_adenine_CS"/>
</dbReference>
<organism evidence="7 8">
    <name type="scientific">Paenibacillus yanchengensis</name>
    <dbReference type="NCBI Taxonomy" id="2035833"/>
    <lineage>
        <taxon>Bacteria</taxon>
        <taxon>Bacillati</taxon>
        <taxon>Bacillota</taxon>
        <taxon>Bacilli</taxon>
        <taxon>Bacillales</taxon>
        <taxon>Paenibacillaceae</taxon>
        <taxon>Paenibacillus</taxon>
    </lineage>
</organism>
<proteinExistence type="inferred from homology"/>
<protein>
    <recommendedName>
        <fullName evidence="4">Release factor glutamine methyltransferase</fullName>
        <shortName evidence="4">RF MTase</shortName>
        <ecNumber evidence="4">2.1.1.297</ecNumber>
    </recommendedName>
    <alternativeName>
        <fullName evidence="4">N5-glutamine methyltransferase PrmC</fullName>
    </alternativeName>
    <alternativeName>
        <fullName evidence="4">Protein-(glutamine-N5) MTase PrmC</fullName>
    </alternativeName>
    <alternativeName>
        <fullName evidence="4">Protein-glutamine N-methyltransferase PrmC</fullName>
    </alternativeName>
</protein>
<dbReference type="Gene3D" id="3.40.50.150">
    <property type="entry name" value="Vaccinia Virus protein VP39"/>
    <property type="match status" value="1"/>
</dbReference>
<dbReference type="GO" id="GO:0102559">
    <property type="term" value="F:peptide chain release factor N(5)-glutamine methyltransferase activity"/>
    <property type="evidence" value="ECO:0007669"/>
    <property type="project" value="UniProtKB-EC"/>
</dbReference>
<dbReference type="Pfam" id="PF13847">
    <property type="entry name" value="Methyltransf_31"/>
    <property type="match status" value="1"/>
</dbReference>
<comment type="caution">
    <text evidence="4">Lacks conserved residue(s) required for the propagation of feature annotation.</text>
</comment>
<feature type="binding site" evidence="4">
    <location>
        <begin position="241"/>
        <end position="244"/>
    </location>
    <ligand>
        <name>substrate</name>
    </ligand>
</feature>
<dbReference type="InterPro" id="IPR050320">
    <property type="entry name" value="N5-glutamine_MTase"/>
</dbReference>
<evidence type="ECO:0000313" key="8">
    <source>
        <dbReference type="Proteomes" id="UP001597362"/>
    </source>
</evidence>
<dbReference type="PROSITE" id="PS00092">
    <property type="entry name" value="N6_MTASE"/>
    <property type="match status" value="1"/>
</dbReference>
<sequence length="338" mass="37141">MAQVQVEMEQFIGKSIRESILLGAQLLQKAGAEEARHQAEQLFMHMMEVDRSYLLLHGAEQFPAIHLERWVALLTRKASGEPLQYITGSQWFYSREFVVTPAVLIPRPETELLVEALLKAVDELWPPTLGAAHDDALFVSAAQPAEAAGQVPVVPTILDVGTGSGAIAVTLAAERPGYRICASDISPDALDVARANAERHGVSRHVAFAMGDLLAPLLHTTSSGASRLEHAGFAVDVLVSNPPYIPAADIAELQREVRDHEPLLALQGGTDGLDPYRQMIETLARLSEVPRIVAFELGIYQPPLVVEMLRQLQCWDSIRIIDDYAGIQRHVIAIRYEK</sequence>
<dbReference type="HAMAP" id="MF_02126">
    <property type="entry name" value="RF_methyltr_PrmC"/>
    <property type="match status" value="1"/>
</dbReference>
<dbReference type="EMBL" id="JBHUHO010000033">
    <property type="protein sequence ID" value="MFD2117067.1"/>
    <property type="molecule type" value="Genomic_DNA"/>
</dbReference>
<keyword evidence="2 4" id="KW-0808">Transferase</keyword>
<dbReference type="InterPro" id="IPR029063">
    <property type="entry name" value="SAM-dependent_MTases_sf"/>
</dbReference>
<evidence type="ECO:0000313" key="7">
    <source>
        <dbReference type="EMBL" id="MFD2117067.1"/>
    </source>
</evidence>
<dbReference type="RefSeq" id="WP_377773851.1">
    <property type="nucleotide sequence ID" value="NZ_JBHUHO010000033.1"/>
</dbReference>
<dbReference type="GO" id="GO:0032259">
    <property type="term" value="P:methylation"/>
    <property type="evidence" value="ECO:0007669"/>
    <property type="project" value="UniProtKB-KW"/>
</dbReference>
<dbReference type="InterPro" id="IPR040758">
    <property type="entry name" value="PrmC_N"/>
</dbReference>
<gene>
    <name evidence="4 7" type="primary">prmC</name>
    <name evidence="7" type="ORF">ACFSJH_15155</name>
</gene>
<dbReference type="InterPro" id="IPR019874">
    <property type="entry name" value="RF_methyltr_PrmC"/>
</dbReference>
<dbReference type="CDD" id="cd02440">
    <property type="entry name" value="AdoMet_MTases"/>
    <property type="match status" value="1"/>
</dbReference>